<feature type="region of interest" description="Disordered" evidence="1">
    <location>
        <begin position="48"/>
        <end position="69"/>
    </location>
</feature>
<proteinExistence type="predicted"/>
<dbReference type="KEGG" id="lez:GLE_4367"/>
<dbReference type="AlphaFoldDB" id="A0A0S2DMJ0"/>
<dbReference type="PATRIC" id="fig|69.6.peg.4306"/>
<feature type="compositionally biased region" description="Pro residues" evidence="1">
    <location>
        <begin position="60"/>
        <end position="69"/>
    </location>
</feature>
<sequence length="69" mass="7456">MCRRRIGMSAAHGSRTHAGAHDSAAFVNVLFRSGGACGRRSGLAISRSRFHARSRRGLAQPPPRLVKET</sequence>
<protein>
    <submittedName>
        <fullName evidence="2">Uncharacterized protein</fullName>
    </submittedName>
</protein>
<dbReference type="STRING" id="69.GLE_4367"/>
<gene>
    <name evidence="2" type="ORF">GLE_4367</name>
</gene>
<name>A0A0S2DMJ0_LYSEN</name>
<dbReference type="Proteomes" id="UP000061569">
    <property type="component" value="Chromosome"/>
</dbReference>
<dbReference type="EMBL" id="CP013140">
    <property type="protein sequence ID" value="ALN59708.1"/>
    <property type="molecule type" value="Genomic_DNA"/>
</dbReference>
<evidence type="ECO:0000256" key="1">
    <source>
        <dbReference type="SAM" id="MobiDB-lite"/>
    </source>
</evidence>
<accession>A0A0S2DMJ0</accession>
<evidence type="ECO:0000313" key="3">
    <source>
        <dbReference type="Proteomes" id="UP000061569"/>
    </source>
</evidence>
<evidence type="ECO:0000313" key="2">
    <source>
        <dbReference type="EMBL" id="ALN59708.1"/>
    </source>
</evidence>
<organism evidence="2 3">
    <name type="scientific">Lysobacter enzymogenes</name>
    <dbReference type="NCBI Taxonomy" id="69"/>
    <lineage>
        <taxon>Bacteria</taxon>
        <taxon>Pseudomonadati</taxon>
        <taxon>Pseudomonadota</taxon>
        <taxon>Gammaproteobacteria</taxon>
        <taxon>Lysobacterales</taxon>
        <taxon>Lysobacteraceae</taxon>
        <taxon>Lysobacter</taxon>
    </lineage>
</organism>
<reference evidence="2 3" key="1">
    <citation type="submission" date="2015-11" db="EMBL/GenBank/DDBJ databases">
        <title>Genome sequences of Lysobacter enzymogenes strain C3 and Lysobacter antibioticus ATCC 29479.</title>
        <authorList>
            <person name="Kobayashi D.Y."/>
        </authorList>
    </citation>
    <scope>NUCLEOTIDE SEQUENCE [LARGE SCALE GENOMIC DNA]</scope>
    <source>
        <strain evidence="2 3">C3</strain>
    </source>
</reference>